<feature type="domain" description="PKD" evidence="2">
    <location>
        <begin position="229"/>
        <end position="308"/>
    </location>
</feature>
<gene>
    <name evidence="3" type="ORF">MNBD_GAMMA19-387</name>
</gene>
<dbReference type="PROSITE" id="PS50093">
    <property type="entry name" value="PKD"/>
    <property type="match status" value="2"/>
</dbReference>
<feature type="compositionally biased region" description="Polar residues" evidence="1">
    <location>
        <begin position="33"/>
        <end position="52"/>
    </location>
</feature>
<dbReference type="SMART" id="SM00089">
    <property type="entry name" value="PKD"/>
    <property type="match status" value="3"/>
</dbReference>
<dbReference type="InterPro" id="IPR035986">
    <property type="entry name" value="PKD_dom_sf"/>
</dbReference>
<sequence>MLPVKWIIQSVVIFFSLLLGGCGGGGGSGGGDTSNSAPTVAITSPTNGSTYPEGSDISFIGAGSDEEDGTLTGASFDWSSHADGQLGTGTDVSSILSVGSHTITLEATDSGGATDTDTITITVNAAPVINNVTVTPASVGADMPVTVSWDIADAEGDTLICNLDVDADGSDDYTIDDCVNNTSQIHTYTQAGDYQIRLTIVDGVNAPVQQSASVTIIDLGDAPEIANFSVTPEAAETSKPITFGWDVSDANGDTLTCRLDVDTDGTDDYTIDDCANNSSQAHIYTQADVYQIQLTVDDGINPPVQSSI</sequence>
<dbReference type="Gene3D" id="2.60.40.10">
    <property type="entry name" value="Immunoglobulins"/>
    <property type="match status" value="3"/>
</dbReference>
<evidence type="ECO:0000259" key="2">
    <source>
        <dbReference type="PROSITE" id="PS50093"/>
    </source>
</evidence>
<protein>
    <recommendedName>
        <fullName evidence="2">PKD domain-containing protein</fullName>
    </recommendedName>
</protein>
<dbReference type="SUPFAM" id="SSF49299">
    <property type="entry name" value="PKD domain"/>
    <property type="match status" value="3"/>
</dbReference>
<dbReference type="PROSITE" id="PS51257">
    <property type="entry name" value="PROKAR_LIPOPROTEIN"/>
    <property type="match status" value="1"/>
</dbReference>
<dbReference type="InterPro" id="IPR000601">
    <property type="entry name" value="PKD_dom"/>
</dbReference>
<dbReference type="AlphaFoldDB" id="A0A3B0ZYW9"/>
<dbReference type="EMBL" id="UOFV01000020">
    <property type="protein sequence ID" value="VAW94450.1"/>
    <property type="molecule type" value="Genomic_DNA"/>
</dbReference>
<dbReference type="InterPro" id="IPR013783">
    <property type="entry name" value="Ig-like_fold"/>
</dbReference>
<organism evidence="3">
    <name type="scientific">hydrothermal vent metagenome</name>
    <dbReference type="NCBI Taxonomy" id="652676"/>
    <lineage>
        <taxon>unclassified sequences</taxon>
        <taxon>metagenomes</taxon>
        <taxon>ecological metagenomes</taxon>
    </lineage>
</organism>
<accession>A0A3B0ZYW9</accession>
<evidence type="ECO:0000256" key="1">
    <source>
        <dbReference type="SAM" id="MobiDB-lite"/>
    </source>
</evidence>
<dbReference type="InterPro" id="IPR022409">
    <property type="entry name" value="PKD/Chitinase_dom"/>
</dbReference>
<reference evidence="3" key="1">
    <citation type="submission" date="2018-06" db="EMBL/GenBank/DDBJ databases">
        <authorList>
            <person name="Zhirakovskaya E."/>
        </authorList>
    </citation>
    <scope>NUCLEOTIDE SEQUENCE</scope>
</reference>
<evidence type="ECO:0000313" key="3">
    <source>
        <dbReference type="EMBL" id="VAW94450.1"/>
    </source>
</evidence>
<proteinExistence type="predicted"/>
<feature type="region of interest" description="Disordered" evidence="1">
    <location>
        <begin position="26"/>
        <end position="53"/>
    </location>
</feature>
<feature type="non-terminal residue" evidence="3">
    <location>
        <position position="308"/>
    </location>
</feature>
<name>A0A3B0ZYW9_9ZZZZ</name>
<feature type="domain" description="PKD" evidence="2">
    <location>
        <begin position="144"/>
        <end position="216"/>
    </location>
</feature>